<dbReference type="EMBL" id="UYYG01001170">
    <property type="protein sequence ID" value="VDN58666.1"/>
    <property type="molecule type" value="Genomic_DNA"/>
</dbReference>
<dbReference type="InterPro" id="IPR036388">
    <property type="entry name" value="WH-like_DNA-bd_sf"/>
</dbReference>
<dbReference type="STRING" id="318479.A0A0N4UBZ4"/>
<organism evidence="2 4">
    <name type="scientific">Dracunculus medinensis</name>
    <name type="common">Guinea worm</name>
    <dbReference type="NCBI Taxonomy" id="318479"/>
    <lineage>
        <taxon>Eukaryota</taxon>
        <taxon>Metazoa</taxon>
        <taxon>Ecdysozoa</taxon>
        <taxon>Nematoda</taxon>
        <taxon>Chromadorea</taxon>
        <taxon>Rhabditida</taxon>
        <taxon>Spirurina</taxon>
        <taxon>Dracunculoidea</taxon>
        <taxon>Dracunculidae</taxon>
        <taxon>Dracunculus</taxon>
    </lineage>
</organism>
<gene>
    <name evidence="1" type="ORF">DME_LOCUS8639</name>
</gene>
<dbReference type="OrthoDB" id="10261556at2759"/>
<evidence type="ECO:0000313" key="1">
    <source>
        <dbReference type="EMBL" id="VDN58666.1"/>
    </source>
</evidence>
<dbReference type="AlphaFoldDB" id="A0A0N4UBZ4"/>
<proteinExistence type="predicted"/>
<keyword evidence="3" id="KW-1185">Reference proteome</keyword>
<sequence length="111" mass="13072">MPFLSKTLIEITIAKLILQEYFQEDFHFTPYSIISYVLLGRKTMINKSNESHKIIFDIPKWTDLSLNQDINSMKKRKQQNLAIQITNKRICSKQYGSNTLNDNDNDFILLE</sequence>
<evidence type="ECO:0000313" key="4">
    <source>
        <dbReference type="WBParaSite" id="DME_0000475601-mRNA-1"/>
    </source>
</evidence>
<evidence type="ECO:0000313" key="3">
    <source>
        <dbReference type="Proteomes" id="UP000274756"/>
    </source>
</evidence>
<dbReference type="Gene3D" id="1.10.10.10">
    <property type="entry name" value="Winged helix-like DNA-binding domain superfamily/Winged helix DNA-binding domain"/>
    <property type="match status" value="1"/>
</dbReference>
<dbReference type="Proteomes" id="UP000274756">
    <property type="component" value="Unassembled WGS sequence"/>
</dbReference>
<accession>A0A0N4UBZ4</accession>
<protein>
    <submittedName>
        <fullName evidence="1 4">Uncharacterized protein</fullName>
    </submittedName>
</protein>
<dbReference type="Proteomes" id="UP000038040">
    <property type="component" value="Unplaced"/>
</dbReference>
<evidence type="ECO:0000313" key="2">
    <source>
        <dbReference type="Proteomes" id="UP000038040"/>
    </source>
</evidence>
<dbReference type="WBParaSite" id="DME_0000475601-mRNA-1">
    <property type="protein sequence ID" value="DME_0000475601-mRNA-1"/>
    <property type="gene ID" value="DME_0000475601"/>
</dbReference>
<reference evidence="1 3" key="2">
    <citation type="submission" date="2018-11" db="EMBL/GenBank/DDBJ databases">
        <authorList>
            <consortium name="Pathogen Informatics"/>
        </authorList>
    </citation>
    <scope>NUCLEOTIDE SEQUENCE [LARGE SCALE GENOMIC DNA]</scope>
</reference>
<reference evidence="4" key="1">
    <citation type="submission" date="2017-02" db="UniProtKB">
        <authorList>
            <consortium name="WormBaseParasite"/>
        </authorList>
    </citation>
    <scope>IDENTIFICATION</scope>
</reference>
<name>A0A0N4UBZ4_DRAME</name>